<keyword evidence="2" id="KW-0677">Repeat</keyword>
<keyword evidence="1" id="KW-0747">Spliceosome</keyword>
<dbReference type="Pfam" id="PF01423">
    <property type="entry name" value="LSM"/>
    <property type="match status" value="1"/>
</dbReference>
<dbReference type="GO" id="GO:0000956">
    <property type="term" value="P:nuclear-transcribed mRNA catabolic process"/>
    <property type="evidence" value="ECO:0007669"/>
    <property type="project" value="InterPro"/>
</dbReference>
<dbReference type="InterPro" id="IPR001163">
    <property type="entry name" value="Sm_dom_euk/arc"/>
</dbReference>
<dbReference type="GO" id="GO:0005739">
    <property type="term" value="C:mitochondrion"/>
    <property type="evidence" value="ECO:0007669"/>
    <property type="project" value="TreeGrafter"/>
</dbReference>
<dbReference type="InterPro" id="IPR057027">
    <property type="entry name" value="TPR_mt"/>
</dbReference>
<dbReference type="InterPro" id="IPR010920">
    <property type="entry name" value="LSM_dom_sf"/>
</dbReference>
<dbReference type="eggNOG" id="KOG3293">
    <property type="taxonomic scope" value="Eukaryota"/>
</dbReference>
<feature type="repeat" description="PPR" evidence="3">
    <location>
        <begin position="683"/>
        <end position="717"/>
    </location>
</feature>
<evidence type="ECO:0000256" key="3">
    <source>
        <dbReference type="PROSITE-ProRule" id="PRU00708"/>
    </source>
</evidence>
<dbReference type="PANTHER" id="PTHR47934:SF6">
    <property type="entry name" value="MITOCHONDRIAL GROUP I INTRON SPLICING FACTOR CCM1-RELATED"/>
    <property type="match status" value="1"/>
</dbReference>
<dbReference type="AlphaFoldDB" id="K1WLU9"/>
<dbReference type="HOGENOM" id="CLU_008514_1_1_1"/>
<feature type="region of interest" description="Disordered" evidence="4">
    <location>
        <begin position="137"/>
        <end position="156"/>
    </location>
</feature>
<evidence type="ECO:0000259" key="5">
    <source>
        <dbReference type="PROSITE" id="PS52002"/>
    </source>
</evidence>
<dbReference type="PROSITE" id="PS51375">
    <property type="entry name" value="PPR"/>
    <property type="match status" value="3"/>
</dbReference>
<feature type="repeat" description="PPR" evidence="3">
    <location>
        <begin position="541"/>
        <end position="575"/>
    </location>
</feature>
<feature type="domain" description="Sm" evidence="5">
    <location>
        <begin position="75"/>
        <end position="131"/>
    </location>
</feature>
<dbReference type="Pfam" id="PF01535">
    <property type="entry name" value="PPR"/>
    <property type="match status" value="1"/>
</dbReference>
<dbReference type="GO" id="GO:0003729">
    <property type="term" value="F:mRNA binding"/>
    <property type="evidence" value="ECO:0007669"/>
    <property type="project" value="TreeGrafter"/>
</dbReference>
<name>K1WLU9_MARBU</name>
<dbReference type="GO" id="GO:0007005">
    <property type="term" value="P:mitochondrion organization"/>
    <property type="evidence" value="ECO:0007669"/>
    <property type="project" value="TreeGrafter"/>
</dbReference>
<keyword evidence="1" id="KW-0507">mRNA processing</keyword>
<dbReference type="InterPro" id="IPR047575">
    <property type="entry name" value="Sm"/>
</dbReference>
<dbReference type="InParanoid" id="K1WLU9"/>
<reference evidence="6 7" key="1">
    <citation type="journal article" date="2012" name="BMC Genomics">
        <title>Sequencing the genome of Marssonina brunnea reveals fungus-poplar co-evolution.</title>
        <authorList>
            <person name="Zhu S."/>
            <person name="Cao Y.-Z."/>
            <person name="Jiang C."/>
            <person name="Tan B.-Y."/>
            <person name="Wang Z."/>
            <person name="Feng S."/>
            <person name="Zhang L."/>
            <person name="Su X.-H."/>
            <person name="Brejova B."/>
            <person name="Vinar T."/>
            <person name="Xu M."/>
            <person name="Wang M.-X."/>
            <person name="Zhang S.-G."/>
            <person name="Huang M.-R."/>
            <person name="Wu R."/>
            <person name="Zhou Y."/>
        </authorList>
    </citation>
    <scope>NUCLEOTIDE SEQUENCE [LARGE SCALE GENOMIC DNA]</scope>
    <source>
        <strain evidence="6 7">MB_m1</strain>
    </source>
</reference>
<dbReference type="InterPro" id="IPR051114">
    <property type="entry name" value="Mito_RNA_Proc_CCM1"/>
</dbReference>
<dbReference type="InterPro" id="IPR011990">
    <property type="entry name" value="TPR-like_helical_dom_sf"/>
</dbReference>
<dbReference type="SUPFAM" id="SSF50182">
    <property type="entry name" value="Sm-like ribonucleoproteins"/>
    <property type="match status" value="1"/>
</dbReference>
<sequence>MSKCQYEEAMLLVKTAQQGQLRPGIIDRRPYDSPVVPWFFRRKTEYMSYCKGVEPINNDARSTSRNHLGVGERSLPLGLLTAAQGHPMLVELKNGETLNGHLVTCDTWMNLTLKEVVQTSPIKYLRVPDEIIDLVKDQQQREQSSGYRGGRGGAQRARRILTARGTGSDQRPNSPRALHTATEGESAALGTSTYRTTSIDTSASAEAPRTFGYRDRNLESGSHQHNLSLKKPPLMRTVKLTTTGTGADNPATFDSNLWSRQIPRPGWASQVSEAQRLALGTIRQALDHLSILQIHDLLRNVRAEKKSYERVVSIVEYLILDRGEKPALIHYDSLIRANASCTRGSAGSVRMLMEEMKAYGIIADSGLYHGALQALAIHPDYLLRAEIMQEMKERWLGLSPEGWHSLVVGLIRDRQYEVAMDKLEEMHSEGIIVLPWLYDIFLFRLCEADELDEAFKLLKYRFDNSRNEILPTMWYYLLDMFSKDLHYEGTKYIWKRRVDTENLVLSDGICLSALNLAARYADPELATSVIRILSSRKSPLTAFHYEALLAAYAGAGDLKTAFRVLVIMTKAGLQTDASTTRPLFLTLSKSRDLAAKAWVELEELTHDSHVLPVAAANVVIEATIHTGQVEKAVELYKRLHDICKSGPDTETFNALLQGTSRHDRKDLSMFLAGEMQALGIKPDYLTYDRLILACLKHDDYEDAFRYLEEMVDVGADQPDGGWYMRPGTAKLMIERCVENDDQRAWKILDEMDRRQMKTFSLRDWADQKWKGPPRDTDLKAKVAMWATV</sequence>
<feature type="repeat" description="PPR" evidence="3">
    <location>
        <begin position="648"/>
        <end position="682"/>
    </location>
</feature>
<dbReference type="Proteomes" id="UP000006753">
    <property type="component" value="Unassembled WGS sequence"/>
</dbReference>
<dbReference type="SMART" id="SM00651">
    <property type="entry name" value="Sm"/>
    <property type="match status" value="1"/>
</dbReference>
<evidence type="ECO:0000313" key="6">
    <source>
        <dbReference type="EMBL" id="EKD18655.1"/>
    </source>
</evidence>
<accession>K1WLU9</accession>
<proteinExistence type="predicted"/>
<evidence type="ECO:0000256" key="4">
    <source>
        <dbReference type="SAM" id="MobiDB-lite"/>
    </source>
</evidence>
<gene>
    <name evidence="6" type="ORF">MBM_02897</name>
</gene>
<dbReference type="STRING" id="1072389.K1WLU9"/>
<protein>
    <submittedName>
        <fullName evidence="6">Pentatricopeptide repeat protein</fullName>
    </submittedName>
</protein>
<dbReference type="PROSITE" id="PS52002">
    <property type="entry name" value="SM"/>
    <property type="match status" value="1"/>
</dbReference>
<evidence type="ECO:0000256" key="2">
    <source>
        <dbReference type="ARBA" id="ARBA00022737"/>
    </source>
</evidence>
<dbReference type="InterPro" id="IPR034101">
    <property type="entry name" value="Lsm4"/>
</dbReference>
<keyword evidence="1" id="KW-0508">mRNA splicing</keyword>
<dbReference type="Pfam" id="PF13812">
    <property type="entry name" value="PPR_3"/>
    <property type="match status" value="1"/>
</dbReference>
<dbReference type="GeneID" id="18758832"/>
<dbReference type="EMBL" id="JH921432">
    <property type="protein sequence ID" value="EKD18655.1"/>
    <property type="molecule type" value="Genomic_DNA"/>
</dbReference>
<dbReference type="PANTHER" id="PTHR47934">
    <property type="entry name" value="PENTATRICOPEPTIDE REPEAT-CONTAINING PROTEIN PET309, MITOCHONDRIAL"/>
    <property type="match status" value="1"/>
</dbReference>
<organism evidence="6 7">
    <name type="scientific">Marssonina brunnea f. sp. multigermtubi (strain MB_m1)</name>
    <name type="common">Marssonina leaf spot fungus</name>
    <dbReference type="NCBI Taxonomy" id="1072389"/>
    <lineage>
        <taxon>Eukaryota</taxon>
        <taxon>Fungi</taxon>
        <taxon>Dikarya</taxon>
        <taxon>Ascomycota</taxon>
        <taxon>Pezizomycotina</taxon>
        <taxon>Leotiomycetes</taxon>
        <taxon>Helotiales</taxon>
        <taxon>Drepanopezizaceae</taxon>
        <taxon>Drepanopeziza</taxon>
    </lineage>
</organism>
<dbReference type="Gene3D" id="2.30.30.100">
    <property type="match status" value="1"/>
</dbReference>
<dbReference type="GO" id="GO:0005681">
    <property type="term" value="C:spliceosomal complex"/>
    <property type="evidence" value="ECO:0007669"/>
    <property type="project" value="UniProtKB-KW"/>
</dbReference>
<evidence type="ECO:0000313" key="7">
    <source>
        <dbReference type="Proteomes" id="UP000006753"/>
    </source>
</evidence>
<dbReference type="InterPro" id="IPR002885">
    <property type="entry name" value="PPR_rpt"/>
</dbReference>
<dbReference type="KEGG" id="mbe:MBM_02897"/>
<dbReference type="eggNOG" id="KOG4197">
    <property type="taxonomic scope" value="Eukaryota"/>
</dbReference>
<dbReference type="OrthoDB" id="747253at2759"/>
<keyword evidence="7" id="KW-1185">Reference proteome</keyword>
<dbReference type="Pfam" id="PF23276">
    <property type="entry name" value="TPR_24"/>
    <property type="match status" value="1"/>
</dbReference>
<dbReference type="GO" id="GO:0000398">
    <property type="term" value="P:mRNA splicing, via spliceosome"/>
    <property type="evidence" value="ECO:0007669"/>
    <property type="project" value="InterPro"/>
</dbReference>
<feature type="region of interest" description="Disordered" evidence="4">
    <location>
        <begin position="162"/>
        <end position="190"/>
    </location>
</feature>
<evidence type="ECO:0000256" key="1">
    <source>
        <dbReference type="ARBA" id="ARBA00022728"/>
    </source>
</evidence>
<dbReference type="OMA" id="CLRIHAN"/>
<dbReference type="Gene3D" id="1.25.40.10">
    <property type="entry name" value="Tetratricopeptide repeat domain"/>
    <property type="match status" value="3"/>
</dbReference>
<dbReference type="CDD" id="cd01723">
    <property type="entry name" value="LSm4"/>
    <property type="match status" value="1"/>
</dbReference>